<sequence length="145" mass="14495">MKLRSFAATAAAVAAVGAFSAAAPASAATASGPYCSAGEGLSYDYSAAGATLSFDVTCDGAPLGSRGVSGYIDLAVVDNQTGELHTFEASDNATVDNGTTWSASLEVVTGLQDATLCSAHYRVAESNGNNAPYVLARDVIVTGDC</sequence>
<reference evidence="3" key="1">
    <citation type="journal article" date="2019" name="Int. J. Syst. Evol. Microbiol.">
        <title>The Global Catalogue of Microorganisms (GCM) 10K type strain sequencing project: providing services to taxonomists for standard genome sequencing and annotation.</title>
        <authorList>
            <consortium name="The Broad Institute Genomics Platform"/>
            <consortium name="The Broad Institute Genome Sequencing Center for Infectious Disease"/>
            <person name="Wu L."/>
            <person name="Ma J."/>
        </authorList>
    </citation>
    <scope>NUCLEOTIDE SEQUENCE [LARGE SCALE GENOMIC DNA]</scope>
    <source>
        <strain evidence="3">IBRC-M 10908</strain>
    </source>
</reference>
<dbReference type="EMBL" id="JBHSDK010000015">
    <property type="protein sequence ID" value="MFC4335616.1"/>
    <property type="molecule type" value="Genomic_DNA"/>
</dbReference>
<keyword evidence="1" id="KW-0732">Signal</keyword>
<keyword evidence="3" id="KW-1185">Reference proteome</keyword>
<protein>
    <submittedName>
        <fullName evidence="2">Uncharacterized protein</fullName>
    </submittedName>
</protein>
<dbReference type="RefSeq" id="WP_380620668.1">
    <property type="nucleotide sequence ID" value="NZ_JBHSDK010000015.1"/>
</dbReference>
<organism evidence="2 3">
    <name type="scientific">Salininema proteolyticum</name>
    <dbReference type="NCBI Taxonomy" id="1607685"/>
    <lineage>
        <taxon>Bacteria</taxon>
        <taxon>Bacillati</taxon>
        <taxon>Actinomycetota</taxon>
        <taxon>Actinomycetes</taxon>
        <taxon>Glycomycetales</taxon>
        <taxon>Glycomycetaceae</taxon>
        <taxon>Salininema</taxon>
    </lineage>
</organism>
<evidence type="ECO:0000313" key="3">
    <source>
        <dbReference type="Proteomes" id="UP001595823"/>
    </source>
</evidence>
<comment type="caution">
    <text evidence="2">The sequence shown here is derived from an EMBL/GenBank/DDBJ whole genome shotgun (WGS) entry which is preliminary data.</text>
</comment>
<gene>
    <name evidence="2" type="ORF">ACFPET_10435</name>
</gene>
<proteinExistence type="predicted"/>
<accession>A0ABV8TYK1</accession>
<feature type="chain" id="PRO_5047342458" evidence="1">
    <location>
        <begin position="28"/>
        <end position="145"/>
    </location>
</feature>
<name>A0ABV8TYK1_9ACTN</name>
<dbReference type="Proteomes" id="UP001595823">
    <property type="component" value="Unassembled WGS sequence"/>
</dbReference>
<feature type="signal peptide" evidence="1">
    <location>
        <begin position="1"/>
        <end position="27"/>
    </location>
</feature>
<evidence type="ECO:0000256" key="1">
    <source>
        <dbReference type="SAM" id="SignalP"/>
    </source>
</evidence>
<evidence type="ECO:0000313" key="2">
    <source>
        <dbReference type="EMBL" id="MFC4335616.1"/>
    </source>
</evidence>